<dbReference type="PROSITE" id="PS50110">
    <property type="entry name" value="RESPONSE_REGULATORY"/>
    <property type="match status" value="1"/>
</dbReference>
<dbReference type="InterPro" id="IPR007492">
    <property type="entry name" value="LytTR_DNA-bd_dom"/>
</dbReference>
<dbReference type="OrthoDB" id="9774865at2"/>
<dbReference type="eggNOG" id="COG3279">
    <property type="taxonomic scope" value="Bacteria"/>
</dbReference>
<dbReference type="InterPro" id="IPR046947">
    <property type="entry name" value="LytR-like"/>
</dbReference>
<dbReference type="PANTHER" id="PTHR37299:SF1">
    <property type="entry name" value="STAGE 0 SPORULATION PROTEIN A HOMOLOG"/>
    <property type="match status" value="1"/>
</dbReference>
<organism evidence="6 7">
    <name type="scientific">Eubacterium ventriosum ATCC 27560</name>
    <dbReference type="NCBI Taxonomy" id="411463"/>
    <lineage>
        <taxon>Bacteria</taxon>
        <taxon>Bacillati</taxon>
        <taxon>Bacillota</taxon>
        <taxon>Clostridia</taxon>
        <taxon>Eubacteriales</taxon>
        <taxon>Eubacteriaceae</taxon>
        <taxon>Eubacterium</taxon>
    </lineage>
</organism>
<evidence type="ECO:0000256" key="3">
    <source>
        <dbReference type="PROSITE-ProRule" id="PRU00169"/>
    </source>
</evidence>
<evidence type="ECO:0000259" key="5">
    <source>
        <dbReference type="PROSITE" id="PS50930"/>
    </source>
</evidence>
<evidence type="ECO:0000256" key="1">
    <source>
        <dbReference type="ARBA" id="ARBA00018672"/>
    </source>
</evidence>
<reference evidence="6 7" key="2">
    <citation type="submission" date="2007-04" db="EMBL/GenBank/DDBJ databases">
        <title>Draft genome sequence of Eubacterium ventriosum (ATCC 27560).</title>
        <authorList>
            <person name="Sudarsanam P."/>
            <person name="Ley R."/>
            <person name="Guruge J."/>
            <person name="Turnbaugh P.J."/>
            <person name="Mahowald M."/>
            <person name="Liep D."/>
            <person name="Gordon J."/>
        </authorList>
    </citation>
    <scope>NUCLEOTIDE SEQUENCE [LARGE SCALE GENOMIC DNA]</scope>
    <source>
        <strain evidence="6 7">ATCC 27560</strain>
    </source>
</reference>
<evidence type="ECO:0000259" key="4">
    <source>
        <dbReference type="PROSITE" id="PS50110"/>
    </source>
</evidence>
<dbReference type="InterPro" id="IPR011006">
    <property type="entry name" value="CheY-like_superfamily"/>
</dbReference>
<dbReference type="AlphaFoldDB" id="A5Z7L1"/>
<comment type="function">
    <text evidence="2">May play the central regulatory role in sporulation. It may be an element of the effector pathway responsible for the activation of sporulation genes in response to nutritional stress. Spo0A may act in concert with spo0H (a sigma factor) to control the expression of some genes that are critical to the sporulation process.</text>
</comment>
<comment type="caution">
    <text evidence="6">The sequence shown here is derived from an EMBL/GenBank/DDBJ whole genome shotgun (WGS) entry which is preliminary data.</text>
</comment>
<keyword evidence="6" id="KW-0238">DNA-binding</keyword>
<reference evidence="6 7" key="1">
    <citation type="submission" date="2007-03" db="EMBL/GenBank/DDBJ databases">
        <authorList>
            <person name="Fulton L."/>
            <person name="Clifton S."/>
            <person name="Fulton B."/>
            <person name="Xu J."/>
            <person name="Minx P."/>
            <person name="Pepin K.H."/>
            <person name="Johnson M."/>
            <person name="Thiruvilangam P."/>
            <person name="Bhonagiri V."/>
            <person name="Nash W.E."/>
            <person name="Mardis E.R."/>
            <person name="Wilson R.K."/>
        </authorList>
    </citation>
    <scope>NUCLEOTIDE SEQUENCE [LARGE SCALE GENOMIC DNA]</scope>
    <source>
        <strain evidence="6 7">ATCC 27560</strain>
    </source>
</reference>
<dbReference type="GO" id="GO:0000156">
    <property type="term" value="F:phosphorelay response regulator activity"/>
    <property type="evidence" value="ECO:0007669"/>
    <property type="project" value="InterPro"/>
</dbReference>
<dbReference type="InterPro" id="IPR001789">
    <property type="entry name" value="Sig_transdc_resp-reg_receiver"/>
</dbReference>
<feature type="domain" description="HTH LytTR-type" evidence="5">
    <location>
        <begin position="129"/>
        <end position="229"/>
    </location>
</feature>
<sequence>MKIAICDDDTNVIEQIEQYIENINDKSLEYEVFFSAEELKWYITKNDAKFDLFILDIEMKEVSGIDFAKNLREKDMDTLIVFMTSHSKYVFEVFDAITFDFIEKPLTFEKMKNMLEKAKKYLGMAQKRFVFSYRKNSYSIAFSNINYLEKAGRKVWIYTTDDKKYQSNMTLEEIVSQLDAEMFGLLNRSLIVNISKIEGFIGENVIIQGGKMLYVSRDYKKELKKKHLDYLRGQV</sequence>
<feature type="domain" description="Response regulatory" evidence="4">
    <location>
        <begin position="2"/>
        <end position="119"/>
    </location>
</feature>
<dbReference type="GO" id="GO:0003677">
    <property type="term" value="F:DNA binding"/>
    <property type="evidence" value="ECO:0007669"/>
    <property type="project" value="UniProtKB-KW"/>
</dbReference>
<dbReference type="Pfam" id="PF00072">
    <property type="entry name" value="Response_reg"/>
    <property type="match status" value="1"/>
</dbReference>
<evidence type="ECO:0000256" key="2">
    <source>
        <dbReference type="ARBA" id="ARBA00024867"/>
    </source>
</evidence>
<dbReference type="RefSeq" id="WP_005363131.1">
    <property type="nucleotide sequence ID" value="NZ_DS264285.1"/>
</dbReference>
<evidence type="ECO:0000313" key="6">
    <source>
        <dbReference type="EMBL" id="EDM50918.1"/>
    </source>
</evidence>
<dbReference type="Gene3D" id="2.40.50.1020">
    <property type="entry name" value="LytTr DNA-binding domain"/>
    <property type="match status" value="1"/>
</dbReference>
<dbReference type="EMBL" id="AAVL02000035">
    <property type="protein sequence ID" value="EDM50918.1"/>
    <property type="molecule type" value="Genomic_DNA"/>
</dbReference>
<protein>
    <recommendedName>
        <fullName evidence="1">Stage 0 sporulation protein A homolog</fullName>
    </recommendedName>
</protein>
<dbReference type="SUPFAM" id="SSF52172">
    <property type="entry name" value="CheY-like"/>
    <property type="match status" value="1"/>
</dbReference>
<name>A5Z7L1_9FIRM</name>
<proteinExistence type="predicted"/>
<dbReference type="PANTHER" id="PTHR37299">
    <property type="entry name" value="TRANSCRIPTIONAL REGULATOR-RELATED"/>
    <property type="match status" value="1"/>
</dbReference>
<dbReference type="HOGENOM" id="CLU_000445_14_2_9"/>
<dbReference type="SMART" id="SM00448">
    <property type="entry name" value="REC"/>
    <property type="match status" value="1"/>
</dbReference>
<accession>A5Z7L1</accession>
<dbReference type="Proteomes" id="UP000006000">
    <property type="component" value="Unassembled WGS sequence"/>
</dbReference>
<keyword evidence="3" id="KW-0597">Phosphoprotein</keyword>
<dbReference type="STRING" id="411463.EUBVEN_01698"/>
<feature type="modified residue" description="4-aspartylphosphate" evidence="3">
    <location>
        <position position="56"/>
    </location>
</feature>
<dbReference type="PROSITE" id="PS50930">
    <property type="entry name" value="HTH_LYTTR"/>
    <property type="match status" value="1"/>
</dbReference>
<dbReference type="Pfam" id="PF04397">
    <property type="entry name" value="LytTR"/>
    <property type="match status" value="1"/>
</dbReference>
<gene>
    <name evidence="6" type="ORF">EUBVEN_01698</name>
</gene>
<dbReference type="Gene3D" id="3.40.50.2300">
    <property type="match status" value="1"/>
</dbReference>
<dbReference type="SMART" id="SM00850">
    <property type="entry name" value="LytTR"/>
    <property type="match status" value="1"/>
</dbReference>
<evidence type="ECO:0000313" key="7">
    <source>
        <dbReference type="Proteomes" id="UP000006000"/>
    </source>
</evidence>